<dbReference type="Pfam" id="PF04465">
    <property type="entry name" value="DUF499"/>
    <property type="match status" value="1"/>
</dbReference>
<feature type="compositionally biased region" description="Acidic residues" evidence="1">
    <location>
        <begin position="1011"/>
        <end position="1020"/>
    </location>
</feature>
<protein>
    <submittedName>
        <fullName evidence="2">Uncharacterized protein</fullName>
    </submittedName>
</protein>
<evidence type="ECO:0000313" key="2">
    <source>
        <dbReference type="EMBL" id="BCO37720.1"/>
    </source>
</evidence>
<dbReference type="InterPro" id="IPR007555">
    <property type="entry name" value="DUF499"/>
</dbReference>
<sequence>MALSNRDRVDRALELLGRALDAFLQRVVEPELPKGVDWTALLAAKDGARGITGKTYNRVDPQNGLRVLTEKATAAYKPRWYPFSQYLSRAEESWASELRDVRDRHAHRQPFSVDDAYRALDTTERFLRAVGAPQEAEEVRRLRVDLRRVSSEQEDRRVMKSSGTAEVGSQNLTPWREVLAPHPDVASGNFHAAEFAADLAMVARSEGDSEYTDPIQFFRRTFLTAGLRDLITRMVKRVTGDPNASPVINLQTNFGGGKTHSMLALWHLASGRKLIEYPQEVQDLLAGLDLDSVAGRVQRVALVGNDLCASEPRVHKDGTVTRTLWGELAWQLGGQEAYELIAESDRTATNPGHVLGELFELYTPAVILIDEWVAYARQLYGRDDLPGGTFDTQFTFAQTLTEKAKAVPGILVVVSIPASESATDETGASDAEVGGEYGREALRRLQNVVRRTADQWRPANPEESFEIVRRRLFVPPDGEALAKISATANAMVKFYRDNGTVFPREARDNDYIERIKRSYPVHPELFDRLYEDWSTLERFQRTRGVLRLMNNVVGELWRSDDAAPLIMPGSVLLDSDNVVTELTQYLEDRWKAIIDADVDGPNSTPEQVEKANPALFGARHIAHRLARTVFIGATPTLNTAHKGIDKSRIFLGTALPGDICGNFHAALDGMSNLATYLYNDGNRYWFDTQANTTKAARDFAERLQTEDVWKEVSERLHAHRATPKDGFAAVHTAPDGSADVRDVQETRLVIVPPAYPYDRKQGDESKATAWAHEILTYCGSAARVYRNTLCFLAPDAARLAELDTAVREYLAWCYVATNVDELGLTGQQEKQAELRRNRADETVRNRLMDTYTWLIYPEQQAANPLTLTAIKAEGTTTNLAERAAKRAREQNQLVVTRSATLIRYDIDENLTSIWKRDGHISAGDLWKYYTTYPYMARLRDRQVFEDGVWSVYDNQILWEKDGFAFAQAWDGERYVGLVLPTDQEPPPTITDTLLLVEPSRAVAQRKREVEELGEEEEPGGEEDRAGGQVPAAPPGAGPAPKTRYFGVRTLDAERYAVDFGKINAEVLQHLAAQPGVQLQVRIEVEAQAPQGFDDSRIRTVSENAATLKFDQSGFETD</sequence>
<dbReference type="Pfam" id="PF18731">
    <property type="entry name" value="HEPN_Swt1"/>
    <property type="match status" value="1"/>
</dbReference>
<gene>
    <name evidence="2" type="ORF">MHEC_41530</name>
</gene>
<organism evidence="2 3">
    <name type="scientific">Mycobacterium heckeshornense</name>
    <dbReference type="NCBI Taxonomy" id="110505"/>
    <lineage>
        <taxon>Bacteria</taxon>
        <taxon>Bacillati</taxon>
        <taxon>Actinomycetota</taxon>
        <taxon>Actinomycetes</taxon>
        <taxon>Mycobacteriales</taxon>
        <taxon>Mycobacteriaceae</taxon>
        <taxon>Mycobacterium</taxon>
    </lineage>
</organism>
<dbReference type="AlphaFoldDB" id="A0A2G8BJ51"/>
<dbReference type="STRING" id="110505.ACT16_17865"/>
<keyword evidence="3" id="KW-1185">Reference proteome</keyword>
<reference evidence="2 3" key="1">
    <citation type="submission" date="2020-12" db="EMBL/GenBank/DDBJ databases">
        <title>Complete genome sequence of Mycobacterium heckeshornense JCM 15655T, closely related to a pathogenic non-tuberculous mycobacterial species Mycobacterium xenopi.</title>
        <authorList>
            <person name="Yoshida M."/>
            <person name="Fukano H."/>
            <person name="Asakura T."/>
            <person name="Suzuki M."/>
            <person name="Hoshino Y."/>
        </authorList>
    </citation>
    <scope>NUCLEOTIDE SEQUENCE [LARGE SCALE GENOMIC DNA]</scope>
    <source>
        <strain evidence="2 3">JCM 15655</strain>
    </source>
</reference>
<evidence type="ECO:0000313" key="3">
    <source>
        <dbReference type="Proteomes" id="UP000595446"/>
    </source>
</evidence>
<dbReference type="InterPro" id="IPR041650">
    <property type="entry name" value="HEPN_Swt1"/>
</dbReference>
<name>A0A2G8BJ51_9MYCO</name>
<feature type="region of interest" description="Disordered" evidence="1">
    <location>
        <begin position="1005"/>
        <end position="1042"/>
    </location>
</feature>
<dbReference type="RefSeq" id="WP_048892803.1">
    <property type="nucleotide sequence ID" value="NZ_AP024237.1"/>
</dbReference>
<accession>A0A2G8BJ51</accession>
<proteinExistence type="predicted"/>
<evidence type="ECO:0000256" key="1">
    <source>
        <dbReference type="SAM" id="MobiDB-lite"/>
    </source>
</evidence>
<dbReference type="Proteomes" id="UP000595446">
    <property type="component" value="Chromosome"/>
</dbReference>
<dbReference type="EMBL" id="AP024237">
    <property type="protein sequence ID" value="BCO37720.1"/>
    <property type="molecule type" value="Genomic_DNA"/>
</dbReference>
<dbReference type="OrthoDB" id="9757917at2"/>